<comment type="similarity">
    <text evidence="1">Belongs to the beta-class carbonic anhydrase family.</text>
</comment>
<evidence type="ECO:0000256" key="3">
    <source>
        <dbReference type="ARBA" id="ARBA00022833"/>
    </source>
</evidence>
<dbReference type="PANTHER" id="PTHR11002:SF79">
    <property type="entry name" value="CARBONIC ANHYDRASE 2"/>
    <property type="match status" value="1"/>
</dbReference>
<dbReference type="Proteomes" id="UP001525968">
    <property type="component" value="Unassembled WGS sequence"/>
</dbReference>
<accession>A0ABT2PH15</accession>
<dbReference type="EMBL" id="JAODYH010000003">
    <property type="protein sequence ID" value="MCT9809739.1"/>
    <property type="molecule type" value="Genomic_DNA"/>
</dbReference>
<reference evidence="6 7" key="1">
    <citation type="submission" date="2022-09" db="EMBL/GenBank/DDBJ databases">
        <title>Draft genome of isolate Be4.</title>
        <authorList>
            <person name="Sanchez-Castro I."/>
            <person name="Martinez-Rodriguez P."/>
            <person name="Descostes M."/>
            <person name="Merroun M."/>
        </authorList>
    </citation>
    <scope>NUCLEOTIDE SEQUENCE [LARGE SCALE GENOMIC DNA]</scope>
    <source>
        <strain evidence="6 7">Be4</strain>
    </source>
</reference>
<evidence type="ECO:0000256" key="2">
    <source>
        <dbReference type="ARBA" id="ARBA00012925"/>
    </source>
</evidence>
<dbReference type="SMART" id="SM00947">
    <property type="entry name" value="Pro_CA"/>
    <property type="match status" value="1"/>
</dbReference>
<protein>
    <recommendedName>
        <fullName evidence="2">carbonic anhydrase</fullName>
        <ecNumber evidence="2">4.2.1.1</ecNumber>
    </recommendedName>
</protein>
<keyword evidence="4" id="KW-0456">Lyase</keyword>
<keyword evidence="7" id="KW-1185">Reference proteome</keyword>
<gene>
    <name evidence="6" type="ORF">N0K08_03775</name>
</gene>
<evidence type="ECO:0000313" key="6">
    <source>
        <dbReference type="EMBL" id="MCT9809739.1"/>
    </source>
</evidence>
<proteinExistence type="inferred from homology"/>
<evidence type="ECO:0000256" key="1">
    <source>
        <dbReference type="ARBA" id="ARBA00006217"/>
    </source>
</evidence>
<name>A0ABT2PH15_9BURK</name>
<comment type="caution">
    <text evidence="6">The sequence shown here is derived from an EMBL/GenBank/DDBJ whole genome shotgun (WGS) entry which is preliminary data.</text>
</comment>
<dbReference type="PANTHER" id="PTHR11002">
    <property type="entry name" value="CARBONIC ANHYDRASE"/>
    <property type="match status" value="1"/>
</dbReference>
<dbReference type="InterPro" id="IPR015892">
    <property type="entry name" value="Carbonic_anhydrase_CS"/>
</dbReference>
<evidence type="ECO:0000256" key="5">
    <source>
        <dbReference type="ARBA" id="ARBA00048348"/>
    </source>
</evidence>
<keyword evidence="3" id="KW-0862">Zinc</keyword>
<dbReference type="InterPro" id="IPR001765">
    <property type="entry name" value="Carbonic_anhydrase"/>
</dbReference>
<dbReference type="Gene3D" id="3.40.1050.10">
    <property type="entry name" value="Carbonic anhydrase"/>
    <property type="match status" value="1"/>
</dbReference>
<dbReference type="EC" id="4.2.1.1" evidence="2"/>
<comment type="catalytic activity">
    <reaction evidence="5">
        <text>hydrogencarbonate + H(+) = CO2 + H2O</text>
        <dbReference type="Rhea" id="RHEA:10748"/>
        <dbReference type="ChEBI" id="CHEBI:15377"/>
        <dbReference type="ChEBI" id="CHEBI:15378"/>
        <dbReference type="ChEBI" id="CHEBI:16526"/>
        <dbReference type="ChEBI" id="CHEBI:17544"/>
        <dbReference type="EC" id="4.2.1.1"/>
    </reaction>
</comment>
<sequence>MGLSAAPARAADKPKTTLSADDALARLQAGNATFTETPALCAARLGEQRAQLTTYQAPWATILSCADSRVPPELLFGGLGLGELFVARNAGHLADMATLGTIEYGSAVLGVPLIVVLGHESCGAVAAACEVVQKNTQFPGFIGPLVEAIVPAARAVVGRSGDFLDNAVRENARRTAQAIVTRSKLVAEAVAQGKVRVVAAHYDLDSGRVEFL</sequence>
<evidence type="ECO:0000256" key="4">
    <source>
        <dbReference type="ARBA" id="ARBA00023239"/>
    </source>
</evidence>
<evidence type="ECO:0000313" key="7">
    <source>
        <dbReference type="Proteomes" id="UP001525968"/>
    </source>
</evidence>
<dbReference type="Pfam" id="PF00484">
    <property type="entry name" value="Pro_CA"/>
    <property type="match status" value="1"/>
</dbReference>
<dbReference type="PROSITE" id="PS00704">
    <property type="entry name" value="PROK_CO2_ANHYDRASE_1"/>
    <property type="match status" value="1"/>
</dbReference>
<dbReference type="InterPro" id="IPR036874">
    <property type="entry name" value="Carbonic_anhydrase_sf"/>
</dbReference>
<organism evidence="6 7">
    <name type="scientific">Acidovorax bellezanensis</name>
    <dbReference type="NCBI Taxonomy" id="2976702"/>
    <lineage>
        <taxon>Bacteria</taxon>
        <taxon>Pseudomonadati</taxon>
        <taxon>Pseudomonadota</taxon>
        <taxon>Betaproteobacteria</taxon>
        <taxon>Burkholderiales</taxon>
        <taxon>Comamonadaceae</taxon>
        <taxon>Acidovorax</taxon>
    </lineage>
</organism>
<dbReference type="SUPFAM" id="SSF53056">
    <property type="entry name" value="beta-carbonic anhydrase, cab"/>
    <property type="match status" value="1"/>
</dbReference>